<comment type="caution">
    <text evidence="2">The sequence shown here is derived from an EMBL/GenBank/DDBJ whole genome shotgun (WGS) entry which is preliminary data.</text>
</comment>
<sequence>MVAPGNNGKRHVGADVPSVTAKRCRGGGSGGGERGEAATAHGPACAPLSAAGSRHANTREKAPLVPGHVRYALKRGLAGGGCNGGGGDDGGAAAGKRARHSAAGAAGDGGGGAAGGPAASLCGLDGWGTGEGLERPERPWSPAAARASAGCGGAAALWRQRVPLAERPDNAANRITLTLTLTQALDDDSQEQSAGAMDAMDIDEAVAALAGLSASDAPPTPRHARKRGASGGGGGGGFLRREWVRVQLAPRS</sequence>
<evidence type="ECO:0000256" key="1">
    <source>
        <dbReference type="SAM" id="MobiDB-lite"/>
    </source>
</evidence>
<feature type="region of interest" description="Disordered" evidence="1">
    <location>
        <begin position="212"/>
        <end position="238"/>
    </location>
</feature>
<dbReference type="AlphaFoldDB" id="A0A2V0P4V5"/>
<evidence type="ECO:0000313" key="3">
    <source>
        <dbReference type="Proteomes" id="UP000247498"/>
    </source>
</evidence>
<evidence type="ECO:0000313" key="2">
    <source>
        <dbReference type="EMBL" id="GBF92115.1"/>
    </source>
</evidence>
<dbReference type="Proteomes" id="UP000247498">
    <property type="component" value="Unassembled WGS sequence"/>
</dbReference>
<dbReference type="EMBL" id="BDRX01000029">
    <property type="protein sequence ID" value="GBF92115.1"/>
    <property type="molecule type" value="Genomic_DNA"/>
</dbReference>
<protein>
    <submittedName>
        <fullName evidence="2">Uncharacterized protein</fullName>
    </submittedName>
</protein>
<name>A0A2V0P4V5_9CHLO</name>
<organism evidence="2 3">
    <name type="scientific">Raphidocelis subcapitata</name>
    <dbReference type="NCBI Taxonomy" id="307507"/>
    <lineage>
        <taxon>Eukaryota</taxon>
        <taxon>Viridiplantae</taxon>
        <taxon>Chlorophyta</taxon>
        <taxon>core chlorophytes</taxon>
        <taxon>Chlorophyceae</taxon>
        <taxon>CS clade</taxon>
        <taxon>Sphaeropleales</taxon>
        <taxon>Selenastraceae</taxon>
        <taxon>Raphidocelis</taxon>
    </lineage>
</organism>
<accession>A0A2V0P4V5</accession>
<keyword evidence="3" id="KW-1185">Reference proteome</keyword>
<feature type="region of interest" description="Disordered" evidence="1">
    <location>
        <begin position="1"/>
        <end position="41"/>
    </location>
</feature>
<feature type="compositionally biased region" description="Gly residues" evidence="1">
    <location>
        <begin position="229"/>
        <end position="238"/>
    </location>
</feature>
<reference evidence="2 3" key="1">
    <citation type="journal article" date="2018" name="Sci. Rep.">
        <title>Raphidocelis subcapitata (=Pseudokirchneriella subcapitata) provides an insight into genome evolution and environmental adaptations in the Sphaeropleales.</title>
        <authorList>
            <person name="Suzuki S."/>
            <person name="Yamaguchi H."/>
            <person name="Nakajima N."/>
            <person name="Kawachi M."/>
        </authorList>
    </citation>
    <scope>NUCLEOTIDE SEQUENCE [LARGE SCALE GENOMIC DNA]</scope>
    <source>
        <strain evidence="2 3">NIES-35</strain>
    </source>
</reference>
<proteinExistence type="predicted"/>
<dbReference type="InParanoid" id="A0A2V0P4V5"/>
<gene>
    <name evidence="2" type="ORF">Rsub_04462</name>
</gene>